<name>A0A1M7TRZ9_9BRAD</name>
<evidence type="ECO:0000313" key="3">
    <source>
        <dbReference type="EMBL" id="SHN73495.1"/>
    </source>
</evidence>
<dbReference type="Proteomes" id="UP000184096">
    <property type="component" value="Chromosome I"/>
</dbReference>
<feature type="compositionally biased region" description="Basic residues" evidence="1">
    <location>
        <begin position="187"/>
        <end position="196"/>
    </location>
</feature>
<protein>
    <submittedName>
        <fullName evidence="3">Uncharacterized protein</fullName>
    </submittedName>
</protein>
<evidence type="ECO:0000256" key="1">
    <source>
        <dbReference type="SAM" id="MobiDB-lite"/>
    </source>
</evidence>
<organism evidence="3 4">
    <name type="scientific">Bradyrhizobium erythrophlei</name>
    <dbReference type="NCBI Taxonomy" id="1437360"/>
    <lineage>
        <taxon>Bacteria</taxon>
        <taxon>Pseudomonadati</taxon>
        <taxon>Pseudomonadota</taxon>
        <taxon>Alphaproteobacteria</taxon>
        <taxon>Hyphomicrobiales</taxon>
        <taxon>Nitrobacteraceae</taxon>
        <taxon>Bradyrhizobium</taxon>
    </lineage>
</organism>
<proteinExistence type="predicted"/>
<reference evidence="4" key="1">
    <citation type="submission" date="2016-11" db="EMBL/GenBank/DDBJ databases">
        <authorList>
            <person name="Varghese N."/>
            <person name="Submissions S."/>
        </authorList>
    </citation>
    <scope>NUCLEOTIDE SEQUENCE [LARGE SCALE GENOMIC DNA]</scope>
    <source>
        <strain evidence="4">GAS401</strain>
    </source>
</reference>
<gene>
    <name evidence="3" type="ORF">SAMN05444170_2493</name>
</gene>
<keyword evidence="2" id="KW-0472">Membrane</keyword>
<keyword evidence="2" id="KW-0812">Transmembrane</keyword>
<feature type="transmembrane region" description="Helical" evidence="2">
    <location>
        <begin position="7"/>
        <end position="32"/>
    </location>
</feature>
<feature type="transmembrane region" description="Helical" evidence="2">
    <location>
        <begin position="130"/>
        <end position="153"/>
    </location>
</feature>
<feature type="region of interest" description="Disordered" evidence="1">
    <location>
        <begin position="170"/>
        <end position="196"/>
    </location>
</feature>
<feature type="transmembrane region" description="Helical" evidence="2">
    <location>
        <begin position="38"/>
        <end position="60"/>
    </location>
</feature>
<evidence type="ECO:0000313" key="4">
    <source>
        <dbReference type="Proteomes" id="UP000184096"/>
    </source>
</evidence>
<feature type="transmembrane region" description="Helical" evidence="2">
    <location>
        <begin position="81"/>
        <end position="101"/>
    </location>
</feature>
<keyword evidence="2" id="KW-1133">Transmembrane helix</keyword>
<sequence>MGETPWMLAWLPLYFLGLAGLSIFFAVFVMGAVDFPDYVLFLVYLVWIASLGAIGASASIGMNALSIQDDITFDLTNIRLMSLRIALGALFGVVLTLPFGYPQFLEFLKAVWKPTVFYDPNLSVVTKQSVILLLPFILGFSTSLVMLILSQLVEAAQVFLGRRPRAAYMHPCSSSETNDDGTSLRPVARRRRKSGP</sequence>
<keyword evidence="4" id="KW-1185">Reference proteome</keyword>
<dbReference type="EMBL" id="LT670849">
    <property type="protein sequence ID" value="SHN73495.1"/>
    <property type="molecule type" value="Genomic_DNA"/>
</dbReference>
<accession>A0A1M7TRZ9</accession>
<dbReference type="AlphaFoldDB" id="A0A1M7TRZ9"/>
<evidence type="ECO:0000256" key="2">
    <source>
        <dbReference type="SAM" id="Phobius"/>
    </source>
</evidence>